<dbReference type="SUPFAM" id="SSF56672">
    <property type="entry name" value="DNA/RNA polymerases"/>
    <property type="match status" value="1"/>
</dbReference>
<gene>
    <name evidence="9" type="ORF">COX53_01900</name>
</gene>
<dbReference type="InterPro" id="IPR002562">
    <property type="entry name" value="3'-5'_exonuclease_dom"/>
</dbReference>
<dbReference type="AlphaFoldDB" id="A0A2G9XC75"/>
<dbReference type="SUPFAM" id="SSF53098">
    <property type="entry name" value="Ribonuclease H-like"/>
    <property type="match status" value="1"/>
</dbReference>
<dbReference type="GO" id="GO:0006261">
    <property type="term" value="P:DNA-templated DNA replication"/>
    <property type="evidence" value="ECO:0007669"/>
    <property type="project" value="InterPro"/>
</dbReference>
<evidence type="ECO:0000313" key="9">
    <source>
        <dbReference type="EMBL" id="PIP04564.1"/>
    </source>
</evidence>
<dbReference type="GO" id="GO:0003887">
    <property type="term" value="F:DNA-directed DNA polymerase activity"/>
    <property type="evidence" value="ECO:0007669"/>
    <property type="project" value="UniProtKB-EC"/>
</dbReference>
<dbReference type="Pfam" id="PF00476">
    <property type="entry name" value="DNA_pol_A"/>
    <property type="match status" value="1"/>
</dbReference>
<evidence type="ECO:0000256" key="3">
    <source>
        <dbReference type="ARBA" id="ARBA00020311"/>
    </source>
</evidence>
<dbReference type="EC" id="2.7.7.7" evidence="2"/>
<dbReference type="GO" id="GO:0008408">
    <property type="term" value="F:3'-5' exonuclease activity"/>
    <property type="evidence" value="ECO:0007669"/>
    <property type="project" value="InterPro"/>
</dbReference>
<dbReference type="InterPro" id="IPR012337">
    <property type="entry name" value="RNaseH-like_sf"/>
</dbReference>
<evidence type="ECO:0000256" key="1">
    <source>
        <dbReference type="ARBA" id="ARBA00007705"/>
    </source>
</evidence>
<dbReference type="Gene3D" id="1.10.150.20">
    <property type="entry name" value="5' to 3' exonuclease, C-terminal subdomain"/>
    <property type="match status" value="1"/>
</dbReference>
<evidence type="ECO:0000313" key="10">
    <source>
        <dbReference type="Proteomes" id="UP000231388"/>
    </source>
</evidence>
<keyword evidence="4" id="KW-0235">DNA replication</keyword>
<proteinExistence type="inferred from homology"/>
<dbReference type="InterPro" id="IPR043502">
    <property type="entry name" value="DNA/RNA_pol_sf"/>
</dbReference>
<dbReference type="EMBL" id="PCQY01000023">
    <property type="protein sequence ID" value="PIP04564.1"/>
    <property type="molecule type" value="Genomic_DNA"/>
</dbReference>
<dbReference type="SMART" id="SM00474">
    <property type="entry name" value="35EXOc"/>
    <property type="match status" value="1"/>
</dbReference>
<dbReference type="PRINTS" id="PR00868">
    <property type="entry name" value="DNAPOLI"/>
</dbReference>
<dbReference type="Gene3D" id="1.20.1060.10">
    <property type="entry name" value="Taq DNA Polymerase, Chain T, domain 4"/>
    <property type="match status" value="1"/>
</dbReference>
<keyword evidence="6" id="KW-0175">Coiled coil</keyword>
<dbReference type="PANTHER" id="PTHR10133:SF27">
    <property type="entry name" value="DNA POLYMERASE NU"/>
    <property type="match status" value="1"/>
</dbReference>
<dbReference type="Gene3D" id="3.30.420.10">
    <property type="entry name" value="Ribonuclease H-like superfamily/Ribonuclease H"/>
    <property type="match status" value="1"/>
</dbReference>
<dbReference type="GO" id="GO:0006302">
    <property type="term" value="P:double-strand break repair"/>
    <property type="evidence" value="ECO:0007669"/>
    <property type="project" value="TreeGrafter"/>
</dbReference>
<evidence type="ECO:0000259" key="7">
    <source>
        <dbReference type="SMART" id="SM00474"/>
    </source>
</evidence>
<dbReference type="GO" id="GO:0003677">
    <property type="term" value="F:DNA binding"/>
    <property type="evidence" value="ECO:0007669"/>
    <property type="project" value="InterPro"/>
</dbReference>
<feature type="domain" description="DNA-directed DNA polymerase family A palm" evidence="8">
    <location>
        <begin position="355"/>
        <end position="564"/>
    </location>
</feature>
<protein>
    <recommendedName>
        <fullName evidence="3">DNA polymerase I</fullName>
        <ecNumber evidence="2">2.7.7.7</ecNumber>
    </recommendedName>
</protein>
<comment type="caution">
    <text evidence="9">The sequence shown here is derived from an EMBL/GenBank/DDBJ whole genome shotgun (WGS) entry which is preliminary data.</text>
</comment>
<evidence type="ECO:0000256" key="6">
    <source>
        <dbReference type="SAM" id="Coils"/>
    </source>
</evidence>
<dbReference type="InterPro" id="IPR036397">
    <property type="entry name" value="RNaseH_sf"/>
</dbReference>
<dbReference type="InterPro" id="IPR002298">
    <property type="entry name" value="DNA_polymerase_A"/>
</dbReference>
<evidence type="ECO:0000256" key="5">
    <source>
        <dbReference type="ARBA" id="ARBA00049244"/>
    </source>
</evidence>
<accession>A0A2G9XC75</accession>
<feature type="coiled-coil region" evidence="6">
    <location>
        <begin position="210"/>
        <end position="237"/>
    </location>
</feature>
<comment type="catalytic activity">
    <reaction evidence="5">
        <text>DNA(n) + a 2'-deoxyribonucleoside 5'-triphosphate = DNA(n+1) + diphosphate</text>
        <dbReference type="Rhea" id="RHEA:22508"/>
        <dbReference type="Rhea" id="RHEA-COMP:17339"/>
        <dbReference type="Rhea" id="RHEA-COMP:17340"/>
        <dbReference type="ChEBI" id="CHEBI:33019"/>
        <dbReference type="ChEBI" id="CHEBI:61560"/>
        <dbReference type="ChEBI" id="CHEBI:173112"/>
        <dbReference type="EC" id="2.7.7.7"/>
    </reaction>
</comment>
<evidence type="ECO:0000259" key="8">
    <source>
        <dbReference type="SMART" id="SM00482"/>
    </source>
</evidence>
<reference evidence="9 10" key="1">
    <citation type="submission" date="2017-09" db="EMBL/GenBank/DDBJ databases">
        <title>Depth-based differentiation of microbial function through sediment-hosted aquifers and enrichment of novel symbionts in the deep terrestrial subsurface.</title>
        <authorList>
            <person name="Probst A.J."/>
            <person name="Ladd B."/>
            <person name="Jarett J.K."/>
            <person name="Geller-Mcgrath D.E."/>
            <person name="Sieber C.M."/>
            <person name="Emerson J.B."/>
            <person name="Anantharaman K."/>
            <person name="Thomas B.C."/>
            <person name="Malmstrom R."/>
            <person name="Stieglmeier M."/>
            <person name="Klingl A."/>
            <person name="Woyke T."/>
            <person name="Ryan C.M."/>
            <person name="Banfield J.F."/>
        </authorList>
    </citation>
    <scope>NUCLEOTIDE SEQUENCE [LARGE SCALE GENOMIC DNA]</scope>
    <source>
        <strain evidence="9">CG23_combo_of_CG06-09_8_20_14_all_40_14</strain>
    </source>
</reference>
<comment type="similarity">
    <text evidence="1">Belongs to the DNA polymerase type-A family.</text>
</comment>
<evidence type="ECO:0000256" key="4">
    <source>
        <dbReference type="ARBA" id="ARBA00022705"/>
    </source>
</evidence>
<dbReference type="Pfam" id="PF01612">
    <property type="entry name" value="DNA_pol_A_exo1"/>
    <property type="match status" value="1"/>
</dbReference>
<name>A0A2G9XC75_UNCKA</name>
<feature type="domain" description="3'-5' exonuclease" evidence="7">
    <location>
        <begin position="13"/>
        <end position="187"/>
    </location>
</feature>
<dbReference type="SMART" id="SM00482">
    <property type="entry name" value="POLAc"/>
    <property type="match status" value="1"/>
</dbReference>
<dbReference type="FunFam" id="1.10.150.20:FF:000002">
    <property type="entry name" value="DNA polymerase I"/>
    <property type="match status" value="1"/>
</dbReference>
<dbReference type="Gene3D" id="3.30.70.370">
    <property type="match status" value="1"/>
</dbReference>
<organism evidence="9 10">
    <name type="scientific">candidate division WWE3 bacterium CG23_combo_of_CG06-09_8_20_14_all_40_14</name>
    <dbReference type="NCBI Taxonomy" id="1975095"/>
    <lineage>
        <taxon>Bacteria</taxon>
        <taxon>Katanobacteria</taxon>
    </lineage>
</organism>
<dbReference type="Proteomes" id="UP000231388">
    <property type="component" value="Unassembled WGS sequence"/>
</dbReference>
<dbReference type="PANTHER" id="PTHR10133">
    <property type="entry name" value="DNA POLYMERASE I"/>
    <property type="match status" value="1"/>
</dbReference>
<evidence type="ECO:0000256" key="2">
    <source>
        <dbReference type="ARBA" id="ARBA00012417"/>
    </source>
</evidence>
<sequence>MEFDENLLKDPPYEYITTQQRANEVCENELKKADIVAVDTEGTALDPFSSTLLLFQIADKNKAYIFDARKIKDFSPVKKILEDSKKLKLTQNGKFDYEVLKVSLGIAMRNIYDTMLAEALLNAGLSSNARLSSLKLLAKKYLDVDLKKEIRESFVTGGRITKGQLEYAAMDVLVLFPIFDKQYAKIKAESLTKTAKLEFAVLPVVGEMELRGININAEKWRRNLQGLKEKRDLLAQQIQNEVRPLYKNSQADLFGNMGNVINLNSQKQLLELFNDKLGLDFPSTGVAVLQKFPHPVAKMLLEYRGYEKLLSAFGENMLSKLNKKTKKLHPDFFQLGAATGRFSCSNPNLQQIPRDATFRSCFSASKGYKLVNADYSQAELRILAEYSKDPVFVRAYKENADLHTITASQMYNVPFDKVTKEMRQATKTINFGLMYGRGAVSIGMQIGISSDEAKKLLDKYFSIYAGVKKWLDKAARTAVQKGYAETILGRKRWFVLPDKADPNYIREIGSIERAAKNHPIQGTSADMTKLALVFIQERFEKEGIKGGIVHTVHDEIVSEVVEEQAEFAAKIQQEEMERAGKTFLREVPVVAEVTVSDVWEH</sequence>
<dbReference type="InterPro" id="IPR001098">
    <property type="entry name" value="DNA-dir_DNA_pol_A_palm_dom"/>
</dbReference>